<dbReference type="Pfam" id="PF01035">
    <property type="entry name" value="DNA_binding_1"/>
    <property type="match status" value="1"/>
</dbReference>
<feature type="domain" description="Methylated-DNA-[protein]-cysteine S-methyltransferase DNA binding" evidence="5">
    <location>
        <begin position="10"/>
        <end position="100"/>
    </location>
</feature>
<reference evidence="6 7" key="1">
    <citation type="submission" date="2017-12" db="EMBL/GenBank/DDBJ databases">
        <title>Genome Sequence of a Multidrug-Resistant Candida haemulonii Isolate from a Patient with Chronic Leg Ulcers in Israel.</title>
        <authorList>
            <person name="Chow N.A."/>
            <person name="Gade L."/>
            <person name="Batra D."/>
            <person name="Rowe L.A."/>
            <person name="Ben-Ami R."/>
            <person name="Loparev V.N."/>
            <person name="Litvintseva A.P."/>
        </authorList>
    </citation>
    <scope>NUCLEOTIDE SEQUENCE [LARGE SCALE GENOMIC DNA]</scope>
    <source>
        <strain evidence="6 7">B11899</strain>
    </source>
</reference>
<sequence>MQLDDEKKAFHFAVYDAVLQIPAGNVTSYGHIAYLIGRPQNSRQVGSSLKHLSHLRDVLNREGASLGEVPWWRVINSAGMISLRENGEFEQASLLRQEGVSVSERHRVDLDEYGWFPDDIE</sequence>
<dbReference type="CDD" id="cd06445">
    <property type="entry name" value="ATase"/>
    <property type="match status" value="1"/>
</dbReference>
<dbReference type="STRING" id="45357.A0A2V1ARB6"/>
<dbReference type="Gene3D" id="1.10.10.10">
    <property type="entry name" value="Winged helix-like DNA-binding domain superfamily/Winged helix DNA-binding domain"/>
    <property type="match status" value="1"/>
</dbReference>
<comment type="caution">
    <text evidence="6">The sequence shown here is derived from an EMBL/GenBank/DDBJ whole genome shotgun (WGS) entry which is preliminary data.</text>
</comment>
<dbReference type="OrthoDB" id="2548197at2759"/>
<dbReference type="EMBL" id="PKFO01000003">
    <property type="protein sequence ID" value="PVH20325.1"/>
    <property type="molecule type" value="Genomic_DNA"/>
</dbReference>
<name>A0A2V1ARB6_9ASCO</name>
<proteinExistence type="predicted"/>
<dbReference type="PANTHER" id="PTHR42942:SF1">
    <property type="entry name" value="ALKYLTRANSFERASE-LIKE PROTEIN 1"/>
    <property type="match status" value="1"/>
</dbReference>
<dbReference type="RefSeq" id="XP_025341265.1">
    <property type="nucleotide sequence ID" value="XM_025485800.1"/>
</dbReference>
<evidence type="ECO:0000256" key="2">
    <source>
        <dbReference type="ARBA" id="ARBA00030795"/>
    </source>
</evidence>
<dbReference type="AlphaFoldDB" id="A0A2V1ARB6"/>
<evidence type="ECO:0000256" key="3">
    <source>
        <dbReference type="ARBA" id="ARBA00031621"/>
    </source>
</evidence>
<evidence type="ECO:0000313" key="6">
    <source>
        <dbReference type="EMBL" id="PVH20325.1"/>
    </source>
</evidence>
<dbReference type="GeneID" id="37007443"/>
<dbReference type="VEuPathDB" id="FungiDB:CXQ85_002112"/>
<dbReference type="GO" id="GO:0006281">
    <property type="term" value="P:DNA repair"/>
    <property type="evidence" value="ECO:0007669"/>
    <property type="project" value="InterPro"/>
</dbReference>
<organism evidence="6 7">
    <name type="scientific">Candidozyma haemuli</name>
    <dbReference type="NCBI Taxonomy" id="45357"/>
    <lineage>
        <taxon>Eukaryota</taxon>
        <taxon>Fungi</taxon>
        <taxon>Dikarya</taxon>
        <taxon>Ascomycota</taxon>
        <taxon>Saccharomycotina</taxon>
        <taxon>Pichiomycetes</taxon>
        <taxon>Metschnikowiaceae</taxon>
        <taxon>Candidozyma</taxon>
    </lineage>
</organism>
<evidence type="ECO:0000259" key="5">
    <source>
        <dbReference type="Pfam" id="PF01035"/>
    </source>
</evidence>
<gene>
    <name evidence="6" type="ORF">CXQ85_002112</name>
</gene>
<evidence type="ECO:0000256" key="4">
    <source>
        <dbReference type="ARBA" id="ARBA00033095"/>
    </source>
</evidence>
<dbReference type="PANTHER" id="PTHR42942">
    <property type="entry name" value="6-O-METHYLGUANINE DNA METHYLTRANSFERASE"/>
    <property type="match status" value="1"/>
</dbReference>
<evidence type="ECO:0000256" key="1">
    <source>
        <dbReference type="ARBA" id="ARBA00022763"/>
    </source>
</evidence>
<keyword evidence="1" id="KW-0227">DNA damage</keyword>
<accession>A0A2V1ARB6</accession>
<protein>
    <recommendedName>
        <fullName evidence="2">6-O-methylguanine-DNA methyltransferase</fullName>
    </recommendedName>
    <alternativeName>
        <fullName evidence="4">DNA repair MTase</fullName>
    </alternativeName>
    <alternativeName>
        <fullName evidence="3">O-6-methylguanine-DNA-alkyltransferase</fullName>
    </alternativeName>
</protein>
<evidence type="ECO:0000313" key="7">
    <source>
        <dbReference type="Proteomes" id="UP000244309"/>
    </source>
</evidence>
<dbReference type="InterPro" id="IPR036388">
    <property type="entry name" value="WH-like_DNA-bd_sf"/>
</dbReference>
<dbReference type="InterPro" id="IPR014048">
    <property type="entry name" value="MethylDNA_cys_MeTrfase_DNA-bd"/>
</dbReference>
<dbReference type="InterPro" id="IPR052520">
    <property type="entry name" value="ATL_DNA_repair"/>
</dbReference>
<dbReference type="Proteomes" id="UP000244309">
    <property type="component" value="Unassembled WGS sequence"/>
</dbReference>
<dbReference type="GO" id="GO:0003824">
    <property type="term" value="F:catalytic activity"/>
    <property type="evidence" value="ECO:0007669"/>
    <property type="project" value="InterPro"/>
</dbReference>
<keyword evidence="7" id="KW-1185">Reference proteome</keyword>
<dbReference type="SUPFAM" id="SSF46767">
    <property type="entry name" value="Methylated DNA-protein cysteine methyltransferase, C-terminal domain"/>
    <property type="match status" value="1"/>
</dbReference>
<dbReference type="InterPro" id="IPR036217">
    <property type="entry name" value="MethylDNA_cys_MeTrfase_DNAb"/>
</dbReference>